<accession>A0A0N0IRQ9</accession>
<evidence type="ECO:0000313" key="1">
    <source>
        <dbReference type="EMBL" id="KPD32876.1"/>
    </source>
</evidence>
<proteinExistence type="predicted"/>
<dbReference type="PATRIC" id="fig|37636.3.peg.1436"/>
<protein>
    <submittedName>
        <fullName evidence="1">Uncharacterized protein</fullName>
    </submittedName>
</protein>
<gene>
    <name evidence="1" type="ORF">AN926_01380</name>
</gene>
<evidence type="ECO:0000313" key="2">
    <source>
        <dbReference type="Proteomes" id="UP000053099"/>
    </source>
</evidence>
<sequence>MASSLLEQLSADLEVLSEHLRAGLDEFGTLYCYLEGGRGGRTYLLHAPYEEALAVLQALNGLSFRGRILLALDPSPLSPTLEGLPLSGPTRAPLAHLLEKTRPDRLLLAFPGEGLGQSFPGAKETPRGWQPLEAEEEPLVLRVEAPTGLTYQEVRAYGPWESPPLPLGLPISPGPYWGSVGLALGIPTYGVGLVNLRASLEALLSLW</sequence>
<reference evidence="1 2" key="1">
    <citation type="submission" date="2015-09" db="EMBL/GenBank/DDBJ databases">
        <title>Draft genome sequence of Thermus scotoductus strain K1 isolated from a geothermal spring in Nagorno-Karabakh, Armenia.</title>
        <authorList>
            <person name="Saghatelyan A."/>
            <person name="Poghosyan L."/>
            <person name="Panosyan H."/>
            <person name="Birkeland N.-K."/>
        </authorList>
    </citation>
    <scope>NUCLEOTIDE SEQUENCE [LARGE SCALE GENOMIC DNA]</scope>
    <source>
        <strain evidence="1 2">K1</strain>
    </source>
</reference>
<organism evidence="1 2">
    <name type="scientific">Thermus scotoductus</name>
    <dbReference type="NCBI Taxonomy" id="37636"/>
    <lineage>
        <taxon>Bacteria</taxon>
        <taxon>Thermotogati</taxon>
        <taxon>Deinococcota</taxon>
        <taxon>Deinococci</taxon>
        <taxon>Thermales</taxon>
        <taxon>Thermaceae</taxon>
        <taxon>Thermus</taxon>
    </lineage>
</organism>
<dbReference type="Proteomes" id="UP000053099">
    <property type="component" value="Unassembled WGS sequence"/>
</dbReference>
<name>A0A0N0IRQ9_THESC</name>
<dbReference type="EMBL" id="LJJR01000004">
    <property type="protein sequence ID" value="KPD32876.1"/>
    <property type="molecule type" value="Genomic_DNA"/>
</dbReference>
<comment type="caution">
    <text evidence="1">The sequence shown here is derived from an EMBL/GenBank/DDBJ whole genome shotgun (WGS) entry which is preliminary data.</text>
</comment>
<dbReference type="AlphaFoldDB" id="A0A0N0IRQ9"/>